<proteinExistence type="predicted"/>
<dbReference type="EMBL" id="QGNW01000072">
    <property type="protein sequence ID" value="RVX02157.1"/>
    <property type="molecule type" value="Genomic_DNA"/>
</dbReference>
<dbReference type="OrthoDB" id="10261556at2759"/>
<dbReference type="Proteomes" id="UP000288805">
    <property type="component" value="Unassembled WGS sequence"/>
</dbReference>
<comment type="caution">
    <text evidence="1">The sequence shown here is derived from an EMBL/GenBank/DDBJ whole genome shotgun (WGS) entry which is preliminary data.</text>
</comment>
<dbReference type="AlphaFoldDB" id="A0A438IZN1"/>
<name>A0A438IZN1_VITVI</name>
<accession>A0A438IZN1</accession>
<organism evidence="1 2">
    <name type="scientific">Vitis vinifera</name>
    <name type="common">Grape</name>
    <dbReference type="NCBI Taxonomy" id="29760"/>
    <lineage>
        <taxon>Eukaryota</taxon>
        <taxon>Viridiplantae</taxon>
        <taxon>Streptophyta</taxon>
        <taxon>Embryophyta</taxon>
        <taxon>Tracheophyta</taxon>
        <taxon>Spermatophyta</taxon>
        <taxon>Magnoliopsida</taxon>
        <taxon>eudicotyledons</taxon>
        <taxon>Gunneridae</taxon>
        <taxon>Pentapetalae</taxon>
        <taxon>rosids</taxon>
        <taxon>Vitales</taxon>
        <taxon>Vitaceae</taxon>
        <taxon>Viteae</taxon>
        <taxon>Vitis</taxon>
    </lineage>
</organism>
<evidence type="ECO:0000313" key="1">
    <source>
        <dbReference type="EMBL" id="RVX02157.1"/>
    </source>
</evidence>
<evidence type="ECO:0000313" key="2">
    <source>
        <dbReference type="Proteomes" id="UP000288805"/>
    </source>
</evidence>
<protein>
    <submittedName>
        <fullName evidence="1">Mediator of RNA polymerase II transcription subunit 34</fullName>
    </submittedName>
</protein>
<gene>
    <name evidence="1" type="primary">MED34_3</name>
    <name evidence="1" type="ORF">CK203_025463</name>
</gene>
<sequence length="138" mass="15381">MIRVWELHLDSDAFIEVGSDAGLTRKKEEFQHTAYATNAYVTLGLLWKQVSHGKRIVKLEISTKVKTKTGNMKSSKRSLTSSGLELKLDELRKELSSTHGGIFPHSVLSTQQISILSAQKPTSILEASSQHLYLNEEA</sequence>
<dbReference type="Gene3D" id="1.10.10.10">
    <property type="entry name" value="Winged helix-like DNA-binding domain superfamily/Winged helix DNA-binding domain"/>
    <property type="match status" value="1"/>
</dbReference>
<dbReference type="InterPro" id="IPR036388">
    <property type="entry name" value="WH-like_DNA-bd_sf"/>
</dbReference>
<reference evidence="1 2" key="1">
    <citation type="journal article" date="2018" name="PLoS Genet.">
        <title>Population sequencing reveals clonal diversity and ancestral inbreeding in the grapevine cultivar Chardonnay.</title>
        <authorList>
            <person name="Roach M.J."/>
            <person name="Johnson D.L."/>
            <person name="Bohlmann J."/>
            <person name="van Vuuren H.J."/>
            <person name="Jones S.J."/>
            <person name="Pretorius I.S."/>
            <person name="Schmidt S.A."/>
            <person name="Borneman A.R."/>
        </authorList>
    </citation>
    <scope>NUCLEOTIDE SEQUENCE [LARGE SCALE GENOMIC DNA]</scope>
    <source>
        <strain evidence="2">cv. Chardonnay</strain>
        <tissue evidence="1">Leaf</tissue>
    </source>
</reference>